<reference evidence="10 11" key="2">
    <citation type="submission" date="2018-06" db="EMBL/GenBank/DDBJ databases">
        <title>Sequencing of bacterial isolates from soil warming experiment in Harvard Forest, Massachusetts, USA.</title>
        <authorList>
            <person name="Deangelis K.PhD."/>
        </authorList>
    </citation>
    <scope>NUCLEOTIDE SEQUENCE [LARGE SCALE GENOMIC DNA]</scope>
    <source>
        <strain evidence="10 11">GAS496</strain>
    </source>
</reference>
<dbReference type="EMBL" id="QJJU01000007">
    <property type="protein sequence ID" value="PXX08730.1"/>
    <property type="molecule type" value="Genomic_DNA"/>
</dbReference>
<feature type="transmembrane region" description="Helical" evidence="9">
    <location>
        <begin position="194"/>
        <end position="216"/>
    </location>
</feature>
<keyword evidence="2 9" id="KW-1003">Cell membrane</keyword>
<keyword evidence="3 9" id="KW-0633">Potassium transport</keyword>
<name>A0A318HH24_9MYCO</name>
<comment type="similarity">
    <text evidence="9">Belongs to the KdpA family.</text>
</comment>
<keyword evidence="1 9" id="KW-0813">Transport</keyword>
<dbReference type="NCBIfam" id="TIGR00680">
    <property type="entry name" value="kdpA"/>
    <property type="match status" value="1"/>
</dbReference>
<feature type="transmembrane region" description="Helical" evidence="9">
    <location>
        <begin position="24"/>
        <end position="45"/>
    </location>
</feature>
<dbReference type="Pfam" id="PF03814">
    <property type="entry name" value="KdpA"/>
    <property type="match status" value="1"/>
</dbReference>
<comment type="caution">
    <text evidence="10">The sequence shown here is derived from an EMBL/GenBank/DDBJ whole genome shotgun (WGS) entry which is preliminary data.</text>
</comment>
<keyword evidence="8 9" id="KW-0472">Membrane</keyword>
<evidence type="ECO:0000256" key="8">
    <source>
        <dbReference type="ARBA" id="ARBA00023136"/>
    </source>
</evidence>
<keyword evidence="4 9" id="KW-0812">Transmembrane</keyword>
<evidence type="ECO:0000313" key="10">
    <source>
        <dbReference type="EMBL" id="PXX08730.1"/>
    </source>
</evidence>
<sequence>MQEALAFGSSGRLTKEPPINHPQLWAPAAWLQIIAVVLLVVILHVPVGNYMARVYADSGHWRVERVMYRVIGAQPDNRQRWSNYGFSLLAFSAVSVLFLYGLLLAQTRLPEPWGHKGMTPALAFNTAISFVTNTSWQNYPGESTLGHVGLAVGLGVQAFASCAVGMCVAVALIRGLAQYQNEDLGNFWVDLVRTVVRILLPLSVIVTLILLALGVVNNFHGAQEISTLAGGKQTILGGPVAAWESIKLMSGDGGGAFNVNSAHPFENPTALSNVVEIVAMLVIPVAFLRTFGVVVGDKKQGWALFSAAATLFVVGMVAIAVATSVTHGTVVHAVGAPVEGTETRFGVPGSGLFGQAATASADGAANSSYDSFASAGGAVLMLNMMLGEVAPGGAGSGLYGLVMMVLLAVFLGGLMIGRTPEYLKQRLGARHMKLVSLYVLALPAAVLTGTAVAMALPGERASMLNTGPHGLSEVLYAFTSSAANNGSAFAGFSGNTGWYNVALALAMVVGRFLPIIAVLAIAGTFAAQRPGVVTAGTLRTHSPTFVFLIAGATLLIVGLEYLPALALGPAADALL</sequence>
<keyword evidence="11" id="KW-1185">Reference proteome</keyword>
<evidence type="ECO:0000256" key="4">
    <source>
        <dbReference type="ARBA" id="ARBA00022692"/>
    </source>
</evidence>
<dbReference type="Proteomes" id="UP000247781">
    <property type="component" value="Unassembled WGS sequence"/>
</dbReference>
<dbReference type="GO" id="GO:0005886">
    <property type="term" value="C:plasma membrane"/>
    <property type="evidence" value="ECO:0007669"/>
    <property type="project" value="UniProtKB-SubCell"/>
</dbReference>
<comment type="function">
    <text evidence="9">Part of the high-affinity ATP-driven potassium transport (or Kdp) system, which catalyzes the hydrolysis of ATP coupled with the electrogenic transport of potassium into the cytoplasm. This subunit binds the extracellular potassium ions and delivers the ions to the membrane domain of KdpB through an intramembrane tunnel.</text>
</comment>
<evidence type="ECO:0000256" key="5">
    <source>
        <dbReference type="ARBA" id="ARBA00022958"/>
    </source>
</evidence>
<accession>A0A318HH24</accession>
<evidence type="ECO:0000313" key="11">
    <source>
        <dbReference type="Proteomes" id="UP000247781"/>
    </source>
</evidence>
<dbReference type="AlphaFoldDB" id="A0A318HH24"/>
<evidence type="ECO:0000256" key="2">
    <source>
        <dbReference type="ARBA" id="ARBA00022475"/>
    </source>
</evidence>
<evidence type="ECO:0000256" key="6">
    <source>
        <dbReference type="ARBA" id="ARBA00022989"/>
    </source>
</evidence>
<protein>
    <recommendedName>
        <fullName evidence="9">Potassium-transporting ATPase potassium-binding subunit</fullName>
    </recommendedName>
    <alternativeName>
        <fullName evidence="9">ATP phosphohydrolase [potassium-transporting] A chain</fullName>
    </alternativeName>
    <alternativeName>
        <fullName evidence="9">Potassium-binding and translocating subunit A</fullName>
    </alternativeName>
    <alternativeName>
        <fullName evidence="9">Potassium-translocating ATPase A chain</fullName>
    </alternativeName>
</protein>
<evidence type="ECO:0000256" key="3">
    <source>
        <dbReference type="ARBA" id="ARBA00022538"/>
    </source>
</evidence>
<feature type="transmembrane region" description="Helical" evidence="9">
    <location>
        <begin position="398"/>
        <end position="416"/>
    </location>
</feature>
<reference evidence="11" key="1">
    <citation type="submission" date="2018-05" db="EMBL/GenBank/DDBJ databases">
        <authorList>
            <person name="Deangelis K."/>
            <person name="Huntemann M."/>
            <person name="Clum A."/>
            <person name="Pillay M."/>
            <person name="Palaniappan K."/>
            <person name="Varghese N."/>
            <person name="Mikhailova N."/>
            <person name="Stamatis D."/>
            <person name="Reddy T."/>
            <person name="Daum C."/>
            <person name="Shapiro N."/>
            <person name="Ivanova N."/>
            <person name="Kyrpides N."/>
            <person name="Woyke T."/>
        </authorList>
    </citation>
    <scope>NUCLEOTIDE SEQUENCE [LARGE SCALE GENOMIC DNA]</scope>
    <source>
        <strain evidence="11">GAS496</strain>
    </source>
</reference>
<proteinExistence type="inferred from homology"/>
<feature type="transmembrane region" description="Helical" evidence="9">
    <location>
        <begin position="437"/>
        <end position="456"/>
    </location>
</feature>
<comment type="subunit">
    <text evidence="9">The system is composed of three essential subunits: KdpA, KdpB and KdpC.</text>
</comment>
<gene>
    <name evidence="9" type="primary">kdpA</name>
    <name evidence="10" type="ORF">C8E89_10733</name>
</gene>
<comment type="subcellular location">
    <subcellularLocation>
        <location evidence="9">Cell membrane</location>
        <topology evidence="9">Multi-pass membrane protein</topology>
    </subcellularLocation>
</comment>
<keyword evidence="7 9" id="KW-0406">Ion transport</keyword>
<evidence type="ECO:0000256" key="1">
    <source>
        <dbReference type="ARBA" id="ARBA00022448"/>
    </source>
</evidence>
<organism evidence="10 11">
    <name type="scientific">Mycolicibacterium moriokaense</name>
    <dbReference type="NCBI Taxonomy" id="39691"/>
    <lineage>
        <taxon>Bacteria</taxon>
        <taxon>Bacillati</taxon>
        <taxon>Actinomycetota</taxon>
        <taxon>Actinomycetes</taxon>
        <taxon>Mycobacteriales</taxon>
        <taxon>Mycobacteriaceae</taxon>
        <taxon>Mycolicibacterium</taxon>
    </lineage>
</organism>
<feature type="transmembrane region" description="Helical" evidence="9">
    <location>
        <begin position="545"/>
        <end position="566"/>
    </location>
</feature>
<feature type="transmembrane region" description="Helical" evidence="9">
    <location>
        <begin position="148"/>
        <end position="173"/>
    </location>
</feature>
<feature type="transmembrane region" description="Helical" evidence="9">
    <location>
        <begin position="84"/>
        <end position="105"/>
    </location>
</feature>
<dbReference type="PANTHER" id="PTHR30607:SF2">
    <property type="entry name" value="POTASSIUM-TRANSPORTING ATPASE POTASSIUM-BINDING SUBUNIT"/>
    <property type="match status" value="1"/>
</dbReference>
<dbReference type="InterPro" id="IPR004623">
    <property type="entry name" value="KdpA"/>
</dbReference>
<keyword evidence="5 9" id="KW-0630">Potassium</keyword>
<evidence type="ECO:0000256" key="9">
    <source>
        <dbReference type="HAMAP-Rule" id="MF_00275"/>
    </source>
</evidence>
<feature type="transmembrane region" description="Helical" evidence="9">
    <location>
        <begin position="274"/>
        <end position="295"/>
    </location>
</feature>
<dbReference type="PIRSF" id="PIRSF001294">
    <property type="entry name" value="K_ATPaseA"/>
    <property type="match status" value="1"/>
</dbReference>
<dbReference type="HAMAP" id="MF_00275">
    <property type="entry name" value="KdpA"/>
    <property type="match status" value="1"/>
</dbReference>
<dbReference type="GO" id="GO:0008556">
    <property type="term" value="F:P-type potassium transmembrane transporter activity"/>
    <property type="evidence" value="ECO:0007669"/>
    <property type="project" value="InterPro"/>
</dbReference>
<dbReference type="PANTHER" id="PTHR30607">
    <property type="entry name" value="POTASSIUM-TRANSPORTING ATPASE A CHAIN"/>
    <property type="match status" value="1"/>
</dbReference>
<evidence type="ECO:0000256" key="7">
    <source>
        <dbReference type="ARBA" id="ARBA00023065"/>
    </source>
</evidence>
<dbReference type="GO" id="GO:0030955">
    <property type="term" value="F:potassium ion binding"/>
    <property type="evidence" value="ECO:0007669"/>
    <property type="project" value="UniProtKB-UniRule"/>
</dbReference>
<feature type="transmembrane region" description="Helical" evidence="9">
    <location>
        <begin position="501"/>
        <end position="525"/>
    </location>
</feature>
<feature type="transmembrane region" description="Helical" evidence="9">
    <location>
        <begin position="302"/>
        <end position="322"/>
    </location>
</feature>
<keyword evidence="6 9" id="KW-1133">Transmembrane helix</keyword>